<sequence>MLPITDGIQLSALGVLLVPLLVAAGLYLLHRLDRRDRED</sequence>
<name>A0A1G5CIM7_9GAMM</name>
<protein>
    <submittedName>
        <fullName evidence="2">Uncharacterized protein</fullName>
    </submittedName>
</protein>
<organism evidence="2 3">
    <name type="scientific">Thiohalorhabdus denitrificans</name>
    <dbReference type="NCBI Taxonomy" id="381306"/>
    <lineage>
        <taxon>Bacteria</taxon>
        <taxon>Pseudomonadati</taxon>
        <taxon>Pseudomonadota</taxon>
        <taxon>Gammaproteobacteria</taxon>
        <taxon>Thiohalorhabdales</taxon>
        <taxon>Thiohalorhabdaceae</taxon>
        <taxon>Thiohalorhabdus</taxon>
    </lineage>
</organism>
<evidence type="ECO:0000313" key="2">
    <source>
        <dbReference type="EMBL" id="SCY02150.1"/>
    </source>
</evidence>
<dbReference type="EMBL" id="FMUN01000002">
    <property type="protein sequence ID" value="SCY02150.1"/>
    <property type="molecule type" value="Genomic_DNA"/>
</dbReference>
<keyword evidence="3" id="KW-1185">Reference proteome</keyword>
<feature type="transmembrane region" description="Helical" evidence="1">
    <location>
        <begin position="12"/>
        <end position="29"/>
    </location>
</feature>
<proteinExistence type="predicted"/>
<accession>A0A1G5CIM7</accession>
<reference evidence="3" key="1">
    <citation type="submission" date="2016-10" db="EMBL/GenBank/DDBJ databases">
        <authorList>
            <person name="Varghese N."/>
        </authorList>
    </citation>
    <scope>NUCLEOTIDE SEQUENCE [LARGE SCALE GENOMIC DNA]</scope>
    <source>
        <strain evidence="3">HL 19</strain>
    </source>
</reference>
<dbReference type="Proteomes" id="UP000183104">
    <property type="component" value="Unassembled WGS sequence"/>
</dbReference>
<evidence type="ECO:0000256" key="1">
    <source>
        <dbReference type="SAM" id="Phobius"/>
    </source>
</evidence>
<dbReference type="AlphaFoldDB" id="A0A1G5CIM7"/>
<gene>
    <name evidence="2" type="ORF">SAMN05661077_1072</name>
</gene>
<evidence type="ECO:0000313" key="3">
    <source>
        <dbReference type="Proteomes" id="UP000183104"/>
    </source>
</evidence>
<keyword evidence="1" id="KW-1133">Transmembrane helix</keyword>
<keyword evidence="1" id="KW-0812">Transmembrane</keyword>
<keyword evidence="1" id="KW-0472">Membrane</keyword>